<gene>
    <name evidence="1" type="primary">pxpA</name>
    <name evidence="2" type="ORF">IEC33019_3307</name>
</gene>
<dbReference type="InterPro" id="IPR011330">
    <property type="entry name" value="Glyco_hydro/deAcase_b/a-brl"/>
</dbReference>
<dbReference type="CDD" id="cd10787">
    <property type="entry name" value="LamB_YcsF_like"/>
    <property type="match status" value="1"/>
</dbReference>
<dbReference type="NCBIfam" id="NF003816">
    <property type="entry name" value="PRK05406.1-5"/>
    <property type="match status" value="1"/>
</dbReference>
<sequence length="259" mass="27890">MNNDKRARPMKRLLLNCDIGESFGNWRMGLDAEVMPYIDCANIACGYHAGDPCTMRRTVALALKHGVTIGAHPAYPDLVGFGRRSMACSSDEIRDLLHYQIGALDGICKVLGSRVAYVKPHGALYNDMMADPLKLRAVLEAVAAYDPGLPVMLMATADDSAARALGEAIGVPLWFEAFADRAYTASGHLVSRRLPGAVHHDPTLVIEQALRLARGEALVADDGSAVRLDASTLCVHGDNDSSVAAVRQIRQALDALVQR</sequence>
<dbReference type="PANTHER" id="PTHR30292:SF0">
    <property type="entry name" value="5-OXOPROLINASE SUBUNIT A"/>
    <property type="match status" value="1"/>
</dbReference>
<comment type="subunit">
    <text evidence="1">Forms a complex composed of PxpA, PxpB and PxpC.</text>
</comment>
<comment type="similarity">
    <text evidence="1">Belongs to the LamB/PxpA family.</text>
</comment>
<dbReference type="NCBIfam" id="NF003814">
    <property type="entry name" value="PRK05406.1-3"/>
    <property type="match status" value="1"/>
</dbReference>
<dbReference type="HAMAP" id="MF_00691">
    <property type="entry name" value="PxpA"/>
    <property type="match status" value="1"/>
</dbReference>
<dbReference type="PANTHER" id="PTHR30292">
    <property type="entry name" value="UNCHARACTERIZED PROTEIN YBGL-RELATED"/>
    <property type="match status" value="1"/>
</dbReference>
<dbReference type="Pfam" id="PF03746">
    <property type="entry name" value="LamB_YcsF"/>
    <property type="match status" value="1"/>
</dbReference>
<dbReference type="Gene3D" id="3.20.20.370">
    <property type="entry name" value="Glycoside hydrolase/deacetylase"/>
    <property type="match status" value="1"/>
</dbReference>
<protein>
    <recommendedName>
        <fullName evidence="1">5-oxoprolinase subunit A</fullName>
        <shortName evidence="1">5-OPase subunit A</shortName>
        <ecNumber evidence="1">3.5.2.9</ecNumber>
    </recommendedName>
    <alternativeName>
        <fullName evidence="1">5-oxoprolinase (ATP-hydrolyzing) subunit A</fullName>
    </alternativeName>
</protein>
<dbReference type="RefSeq" id="WP_070093271.1">
    <property type="nucleotide sequence ID" value="NZ_CP016634.1"/>
</dbReference>
<dbReference type="EC" id="3.5.2.9" evidence="1"/>
<proteinExistence type="inferred from homology"/>
<keyword evidence="1" id="KW-0547">Nucleotide-binding</keyword>
<keyword evidence="1" id="KW-0378">Hydrolase</keyword>
<comment type="catalytic activity">
    <reaction evidence="1">
        <text>5-oxo-L-proline + ATP + 2 H2O = L-glutamate + ADP + phosphate + H(+)</text>
        <dbReference type="Rhea" id="RHEA:10348"/>
        <dbReference type="ChEBI" id="CHEBI:15377"/>
        <dbReference type="ChEBI" id="CHEBI:15378"/>
        <dbReference type="ChEBI" id="CHEBI:29985"/>
        <dbReference type="ChEBI" id="CHEBI:30616"/>
        <dbReference type="ChEBI" id="CHEBI:43474"/>
        <dbReference type="ChEBI" id="CHEBI:58402"/>
        <dbReference type="ChEBI" id="CHEBI:456216"/>
        <dbReference type="EC" id="3.5.2.9"/>
    </reaction>
</comment>
<dbReference type="GO" id="GO:0017168">
    <property type="term" value="F:5-oxoprolinase (ATP-hydrolyzing) activity"/>
    <property type="evidence" value="ECO:0007669"/>
    <property type="project" value="UniProtKB-UniRule"/>
</dbReference>
<organism evidence="2">
    <name type="scientific">Pseudomonas putida</name>
    <name type="common">Arthrobacter siderocapsulatus</name>
    <dbReference type="NCBI Taxonomy" id="303"/>
    <lineage>
        <taxon>Bacteria</taxon>
        <taxon>Pseudomonadati</taxon>
        <taxon>Pseudomonadota</taxon>
        <taxon>Gammaproteobacteria</taxon>
        <taxon>Pseudomonadales</taxon>
        <taxon>Pseudomonadaceae</taxon>
        <taxon>Pseudomonas</taxon>
    </lineage>
</organism>
<evidence type="ECO:0000313" key="2">
    <source>
        <dbReference type="EMBL" id="ANY88834.1"/>
    </source>
</evidence>
<dbReference type="EMBL" id="CP016634">
    <property type="protein sequence ID" value="ANY88834.1"/>
    <property type="molecule type" value="Genomic_DNA"/>
</dbReference>
<dbReference type="SUPFAM" id="SSF88713">
    <property type="entry name" value="Glycoside hydrolase/deacetylase"/>
    <property type="match status" value="1"/>
</dbReference>
<dbReference type="GO" id="GO:0005975">
    <property type="term" value="P:carbohydrate metabolic process"/>
    <property type="evidence" value="ECO:0007669"/>
    <property type="project" value="InterPro"/>
</dbReference>
<evidence type="ECO:0000256" key="1">
    <source>
        <dbReference type="HAMAP-Rule" id="MF_00691"/>
    </source>
</evidence>
<comment type="function">
    <text evidence="1">Catalyzes the cleavage of 5-oxoproline to form L-glutamate coupled to the hydrolysis of ATP to ADP and inorganic phosphate.</text>
</comment>
<keyword evidence="1" id="KW-0067">ATP-binding</keyword>
<dbReference type="InterPro" id="IPR005501">
    <property type="entry name" value="LamB/YcsF/PxpA-like"/>
</dbReference>
<dbReference type="AlphaFoldDB" id="A0A1B2F9L4"/>
<dbReference type="GO" id="GO:0005524">
    <property type="term" value="F:ATP binding"/>
    <property type="evidence" value="ECO:0007669"/>
    <property type="project" value="UniProtKB-UniRule"/>
</dbReference>
<accession>A0A1B2F9L4</accession>
<name>A0A1B2F9L4_PSEPU</name>
<reference evidence="2" key="1">
    <citation type="submission" date="2016-07" db="EMBL/GenBank/DDBJ databases">
        <title>New class B carbapenemase carried by novel plasmid in Pseudomonas putida enviromental strain in eastern Amazonia.</title>
        <authorList>
            <person name="Souza C.O."/>
            <person name="Lima K.V."/>
            <person name="Brasiliense D.M."/>
            <person name="Perez-Chaparro P.J."/>
            <person name="Mamizuka E.M."/>
            <person name="Lima M.O."/>
            <person name="Lima L.N."/>
            <person name="McCulloch J.A."/>
        </authorList>
    </citation>
    <scope>NUCLEOTIDE SEQUENCE [LARGE SCALE GENOMIC DNA]</scope>
    <source>
        <strain evidence="2">IEC33019</strain>
    </source>
</reference>